<dbReference type="PROSITE" id="PS50006">
    <property type="entry name" value="FHA_DOMAIN"/>
    <property type="match status" value="1"/>
</dbReference>
<evidence type="ECO:0000259" key="3">
    <source>
        <dbReference type="PROSITE" id="PS50006"/>
    </source>
</evidence>
<evidence type="ECO:0000256" key="2">
    <source>
        <dbReference type="SAM" id="MobiDB-lite"/>
    </source>
</evidence>
<reference evidence="4" key="1">
    <citation type="submission" date="2020-11" db="EMBL/GenBank/DDBJ databases">
        <title>Sequencing the genomes of 1000 actinobacteria strains.</title>
        <authorList>
            <person name="Klenk H.-P."/>
        </authorList>
    </citation>
    <scope>NUCLEOTIDE SEQUENCE</scope>
    <source>
        <strain evidence="4">DSM 26152</strain>
    </source>
</reference>
<name>A0A931D3U5_9MICC</name>
<evidence type="ECO:0000313" key="4">
    <source>
        <dbReference type="EMBL" id="MBG6083909.1"/>
    </source>
</evidence>
<dbReference type="InterPro" id="IPR008984">
    <property type="entry name" value="SMAD_FHA_dom_sf"/>
</dbReference>
<dbReference type="RefSeq" id="WP_196835292.1">
    <property type="nucleotide sequence ID" value="NZ_JADOTZ010000001.1"/>
</dbReference>
<evidence type="ECO:0000256" key="1">
    <source>
        <dbReference type="ARBA" id="ARBA00022553"/>
    </source>
</evidence>
<dbReference type="InterPro" id="IPR000253">
    <property type="entry name" value="FHA_dom"/>
</dbReference>
<dbReference type="Pfam" id="PF00498">
    <property type="entry name" value="FHA"/>
    <property type="match status" value="1"/>
</dbReference>
<dbReference type="EMBL" id="JADOTZ010000001">
    <property type="protein sequence ID" value="MBG6083909.1"/>
    <property type="molecule type" value="Genomic_DNA"/>
</dbReference>
<feature type="compositionally biased region" description="Basic and acidic residues" evidence="2">
    <location>
        <begin position="371"/>
        <end position="383"/>
    </location>
</feature>
<keyword evidence="1" id="KW-0597">Phosphoprotein</keyword>
<feature type="region of interest" description="Disordered" evidence="2">
    <location>
        <begin position="247"/>
        <end position="402"/>
    </location>
</feature>
<feature type="compositionally biased region" description="Low complexity" evidence="2">
    <location>
        <begin position="286"/>
        <end position="312"/>
    </location>
</feature>
<feature type="compositionally biased region" description="Pro residues" evidence="2">
    <location>
        <begin position="183"/>
        <end position="205"/>
    </location>
</feature>
<dbReference type="Gene3D" id="2.60.200.20">
    <property type="match status" value="1"/>
</dbReference>
<gene>
    <name evidence="4" type="ORF">IW252_000676</name>
</gene>
<sequence>MTAVHYRPGDRWALVTHRHVVVLPAEAEGDLLVQLWEQMAEATVESLLSAILSAYKMQISRLPDFAIIARQSPPHVVVRGDVTIRVPDERGGSSTSGEGAATWHERRFLAGAGWHVESPDAGQDAWLPIGEGVVRVSEVRDVAEAGTPPLETAVQHPEPAPHAEVAEPPAEEQPAPEDESPAEPVPEAQPPSGPAAAPEPTPEPEPVSEVALPLEPAAAYPEADDVEVDSLSWEHVSLEQVSLAGEILGPREPLEDSAALADSLASGGEPDADDPDEANTILVNRPAGVPAHPAASGPSSASPVGAAEAESPVVRAPRRGPAAPEPAPADAPGMIDSVPWRTGDAPRAASAESAPHASSAQPEPAAGGRGPVEEGDHDGETVHRSALPTPVPSAEPDDGLTLTGHDTTAAANAGEFVLGRACADGHANPPTATTCTTCGAALSGDAHQVMRPPLGKMTVIEGSGARTHQCPLVRSVVLGRQPSARGFSGDAQPKLMQVSSPAGDISRSHLQVKVDGWHVDLVDLGATNGTVLIRPGQAPRRLGRNESVLLLDGDIADLGDGVSLRFEDLP</sequence>
<feature type="region of interest" description="Disordered" evidence="2">
    <location>
        <begin position="150"/>
        <end position="209"/>
    </location>
</feature>
<organism evidence="4 5">
    <name type="scientific">Zhihengliuella flava</name>
    <dbReference type="NCBI Taxonomy" id="1285193"/>
    <lineage>
        <taxon>Bacteria</taxon>
        <taxon>Bacillati</taxon>
        <taxon>Actinomycetota</taxon>
        <taxon>Actinomycetes</taxon>
        <taxon>Micrococcales</taxon>
        <taxon>Micrococcaceae</taxon>
        <taxon>Zhihengliuella</taxon>
    </lineage>
</organism>
<dbReference type="SUPFAM" id="SSF49879">
    <property type="entry name" value="SMAD/FHA domain"/>
    <property type="match status" value="1"/>
</dbReference>
<feature type="domain" description="FHA" evidence="3">
    <location>
        <begin position="476"/>
        <end position="532"/>
    </location>
</feature>
<keyword evidence="5" id="KW-1185">Reference proteome</keyword>
<feature type="compositionally biased region" description="Low complexity" evidence="2">
    <location>
        <begin position="256"/>
        <end position="269"/>
    </location>
</feature>
<dbReference type="Proteomes" id="UP000625033">
    <property type="component" value="Unassembled WGS sequence"/>
</dbReference>
<evidence type="ECO:0000313" key="5">
    <source>
        <dbReference type="Proteomes" id="UP000625033"/>
    </source>
</evidence>
<accession>A0A931D3U5</accession>
<feature type="compositionally biased region" description="Low complexity" evidence="2">
    <location>
        <begin position="345"/>
        <end position="366"/>
    </location>
</feature>
<proteinExistence type="predicted"/>
<dbReference type="AlphaFoldDB" id="A0A931D3U5"/>
<comment type="caution">
    <text evidence="4">The sequence shown here is derived from an EMBL/GenBank/DDBJ whole genome shotgun (WGS) entry which is preliminary data.</text>
</comment>
<protein>
    <recommendedName>
        <fullName evidence="3">FHA domain-containing protein</fullName>
    </recommendedName>
</protein>